<keyword evidence="7" id="KW-1185">Reference proteome</keyword>
<dbReference type="InterPro" id="IPR051260">
    <property type="entry name" value="Diverse_substr_monoxygenases"/>
</dbReference>
<gene>
    <name evidence="6" type="ORF">F3087_39250</name>
</gene>
<keyword evidence="4" id="KW-0503">Monooxygenase</keyword>
<dbReference type="Proteomes" id="UP000323876">
    <property type="component" value="Unassembled WGS sequence"/>
</dbReference>
<dbReference type="EMBL" id="VXLC01000029">
    <property type="protein sequence ID" value="KAA8882091.1"/>
    <property type="molecule type" value="Genomic_DNA"/>
</dbReference>
<dbReference type="PANTHER" id="PTHR30011:SF16">
    <property type="entry name" value="C2H2 FINGER DOMAIN TRANSCRIPTION FACTOR (EUROFUNG)-RELATED"/>
    <property type="match status" value="1"/>
</dbReference>
<evidence type="ECO:0000256" key="1">
    <source>
        <dbReference type="ARBA" id="ARBA00022630"/>
    </source>
</evidence>
<dbReference type="OrthoDB" id="4288123at2"/>
<evidence type="ECO:0000256" key="3">
    <source>
        <dbReference type="ARBA" id="ARBA00023002"/>
    </source>
</evidence>
<dbReference type="InterPro" id="IPR036661">
    <property type="entry name" value="Luciferase-like_sf"/>
</dbReference>
<dbReference type="SUPFAM" id="SSF51679">
    <property type="entry name" value="Bacterial luciferase-like"/>
    <property type="match status" value="2"/>
</dbReference>
<sequence length="134" mass="14844">MSFASASAWLHANWVEKVRRAEALGYDVLSVPDHLGLIAPFPALSLAAEATERITLGTFVLNTPFFNPVLLARDVAALDRFSGGRIRTAPGVLIGTHQEIADRVRECRERYGITYFTLMEPDMDAFAPVIELLR</sequence>
<name>A0A5N0E2Z2_9NOCA</name>
<accession>A0A5N0E2Z2</accession>
<dbReference type="GO" id="GO:0004497">
    <property type="term" value="F:monooxygenase activity"/>
    <property type="evidence" value="ECO:0007669"/>
    <property type="project" value="UniProtKB-KW"/>
</dbReference>
<evidence type="ECO:0000256" key="4">
    <source>
        <dbReference type="ARBA" id="ARBA00023033"/>
    </source>
</evidence>
<keyword evidence="3" id="KW-0560">Oxidoreductase</keyword>
<organism evidence="6 7">
    <name type="scientific">Nocardia colli</name>
    <dbReference type="NCBI Taxonomy" id="2545717"/>
    <lineage>
        <taxon>Bacteria</taxon>
        <taxon>Bacillati</taxon>
        <taxon>Actinomycetota</taxon>
        <taxon>Actinomycetes</taxon>
        <taxon>Mycobacteriales</taxon>
        <taxon>Nocardiaceae</taxon>
        <taxon>Nocardia</taxon>
    </lineage>
</organism>
<evidence type="ECO:0000256" key="2">
    <source>
        <dbReference type="ARBA" id="ARBA00022643"/>
    </source>
</evidence>
<dbReference type="GO" id="GO:0016705">
    <property type="term" value="F:oxidoreductase activity, acting on paired donors, with incorporation or reduction of molecular oxygen"/>
    <property type="evidence" value="ECO:0007669"/>
    <property type="project" value="InterPro"/>
</dbReference>
<comment type="caution">
    <text evidence="6">The sequence shown here is derived from an EMBL/GenBank/DDBJ whole genome shotgun (WGS) entry which is preliminary data.</text>
</comment>
<dbReference type="AlphaFoldDB" id="A0A5N0E2Z2"/>
<keyword evidence="1" id="KW-0285">Flavoprotein</keyword>
<proteinExistence type="predicted"/>
<dbReference type="RefSeq" id="WP_150407293.1">
    <property type="nucleotide sequence ID" value="NZ_VXLC01000029.1"/>
</dbReference>
<reference evidence="6 7" key="1">
    <citation type="submission" date="2019-09" db="EMBL/GenBank/DDBJ databases">
        <authorList>
            <person name="Wang X."/>
        </authorList>
    </citation>
    <scope>NUCLEOTIDE SEQUENCE [LARGE SCALE GENOMIC DNA]</scope>
    <source>
        <strain evidence="6 7">CICC 11023</strain>
    </source>
</reference>
<protein>
    <submittedName>
        <fullName evidence="6">LLM class flavin-dependent oxidoreductase</fullName>
    </submittedName>
</protein>
<keyword evidence="2" id="KW-0288">FMN</keyword>
<dbReference type="Pfam" id="PF00296">
    <property type="entry name" value="Bac_luciferase"/>
    <property type="match status" value="1"/>
</dbReference>
<feature type="domain" description="Luciferase-like" evidence="5">
    <location>
        <begin position="14"/>
        <end position="87"/>
    </location>
</feature>
<dbReference type="InterPro" id="IPR011251">
    <property type="entry name" value="Luciferase-like_dom"/>
</dbReference>
<dbReference type="Gene3D" id="3.20.20.30">
    <property type="entry name" value="Luciferase-like domain"/>
    <property type="match status" value="1"/>
</dbReference>
<evidence type="ECO:0000313" key="7">
    <source>
        <dbReference type="Proteomes" id="UP000323876"/>
    </source>
</evidence>
<dbReference type="PANTHER" id="PTHR30011">
    <property type="entry name" value="ALKANESULFONATE MONOOXYGENASE-RELATED"/>
    <property type="match status" value="1"/>
</dbReference>
<evidence type="ECO:0000259" key="5">
    <source>
        <dbReference type="Pfam" id="PF00296"/>
    </source>
</evidence>
<evidence type="ECO:0000313" key="6">
    <source>
        <dbReference type="EMBL" id="KAA8882091.1"/>
    </source>
</evidence>